<proteinExistence type="predicted"/>
<name>A0A0A1VWU0_MICAE</name>
<accession>A0A0A1VWU0</accession>
<protein>
    <submittedName>
        <fullName evidence="1">Uncharacterized protein</fullName>
    </submittedName>
</protein>
<reference evidence="2" key="1">
    <citation type="journal article" date="2015" name="Genome">
        <title>Whole Genome Sequence of the Non-Microcystin-Producing Microcystis aeruginosa Strain NIES-44.</title>
        <authorList>
            <person name="Okano K."/>
            <person name="Miyata N."/>
            <person name="Ozaki Y."/>
        </authorList>
    </citation>
    <scope>NUCLEOTIDE SEQUENCE [LARGE SCALE GENOMIC DNA]</scope>
    <source>
        <strain evidence="2">NIES-44</strain>
    </source>
</reference>
<dbReference type="EMBL" id="BBPA01000046">
    <property type="protein sequence ID" value="GAL93756.1"/>
    <property type="molecule type" value="Genomic_DNA"/>
</dbReference>
<comment type="caution">
    <text evidence="1">The sequence shown here is derived from an EMBL/GenBank/DDBJ whole genome shotgun (WGS) entry which is preliminary data.</text>
</comment>
<evidence type="ECO:0000313" key="2">
    <source>
        <dbReference type="Proteomes" id="UP000030321"/>
    </source>
</evidence>
<organism evidence="1 2">
    <name type="scientific">Microcystis aeruginosa NIES-44</name>
    <dbReference type="NCBI Taxonomy" id="449439"/>
    <lineage>
        <taxon>Bacteria</taxon>
        <taxon>Bacillati</taxon>
        <taxon>Cyanobacteriota</taxon>
        <taxon>Cyanophyceae</taxon>
        <taxon>Oscillatoriophycideae</taxon>
        <taxon>Chroococcales</taxon>
        <taxon>Microcystaceae</taxon>
        <taxon>Microcystis</taxon>
    </lineage>
</organism>
<dbReference type="Proteomes" id="UP000030321">
    <property type="component" value="Unassembled WGS sequence"/>
</dbReference>
<dbReference type="AlphaFoldDB" id="A0A0A1VWU0"/>
<evidence type="ECO:0000313" key="1">
    <source>
        <dbReference type="EMBL" id="GAL93756.1"/>
    </source>
</evidence>
<gene>
    <name evidence="1" type="ORF">N44_03508</name>
</gene>
<sequence length="40" mass="4892">MILLKTYHHLCKYSMNIIAESIAKLRQLNQVKVQENWRYN</sequence>